<dbReference type="RefSeq" id="WP_040007332.1">
    <property type="nucleotide sequence ID" value="NZ_CP067993.1"/>
</dbReference>
<dbReference type="EMBL" id="CP067993">
    <property type="protein sequence ID" value="QQQ41320.1"/>
    <property type="molecule type" value="Genomic_DNA"/>
</dbReference>
<sequence>MLTPSDKRAFLSGMSTILRTSNVLAYFGGNRGEVARAFSPPLTRQAIRQWGEFVPELRARQLLEKHPDLQAAVLDPDTGRTRMEAMQDRLGTPVAGK</sequence>
<protein>
    <submittedName>
        <fullName evidence="1">Uncharacterized protein</fullName>
    </submittedName>
</protein>
<organism evidence="1 2">
    <name type="scientific">Stenotrophomonas maltophilia</name>
    <name type="common">Pseudomonas maltophilia</name>
    <name type="synonym">Xanthomonas maltophilia</name>
    <dbReference type="NCBI Taxonomy" id="40324"/>
    <lineage>
        <taxon>Bacteria</taxon>
        <taxon>Pseudomonadati</taxon>
        <taxon>Pseudomonadota</taxon>
        <taxon>Gammaproteobacteria</taxon>
        <taxon>Lysobacterales</taxon>
        <taxon>Lysobacteraceae</taxon>
        <taxon>Stenotrophomonas</taxon>
        <taxon>Stenotrophomonas maltophilia group</taxon>
    </lineage>
</organism>
<accession>A0ABD7C0Y9</accession>
<dbReference type="Gene3D" id="1.10.260.40">
    <property type="entry name" value="lambda repressor-like DNA-binding domains"/>
    <property type="match status" value="1"/>
</dbReference>
<name>A0ABD7C0Y9_STEMA</name>
<dbReference type="AlphaFoldDB" id="A0ABD7C0Y9"/>
<evidence type="ECO:0000313" key="1">
    <source>
        <dbReference type="EMBL" id="QQQ41320.1"/>
    </source>
</evidence>
<reference evidence="1 2" key="1">
    <citation type="submission" date="2021-01" db="EMBL/GenBank/DDBJ databases">
        <title>Genome Characterization of a novel Stenotrophomonas isolate with high keratinase activity.</title>
        <authorList>
            <person name="Cao Z.-J."/>
        </authorList>
    </citation>
    <scope>NUCLEOTIDE SEQUENCE [LARGE SCALE GENOMIC DNA]</scope>
    <source>
        <strain evidence="1 2">DHHJ</strain>
    </source>
</reference>
<gene>
    <name evidence="1" type="ORF">JJL50_15365</name>
</gene>
<dbReference type="Proteomes" id="UP000596095">
    <property type="component" value="Chromosome"/>
</dbReference>
<dbReference type="Pfam" id="PF14549">
    <property type="entry name" value="P22_Cro"/>
    <property type="match status" value="1"/>
</dbReference>
<evidence type="ECO:0000313" key="2">
    <source>
        <dbReference type="Proteomes" id="UP000596095"/>
    </source>
</evidence>
<dbReference type="InterPro" id="IPR010982">
    <property type="entry name" value="Lambda_DNA-bd_dom_sf"/>
</dbReference>
<proteinExistence type="predicted"/>